<feature type="domain" description="Aminoacyl-transfer RNA synthetases class-II family profile" evidence="11">
    <location>
        <begin position="46"/>
        <end position="286"/>
    </location>
</feature>
<evidence type="ECO:0000256" key="4">
    <source>
        <dbReference type="ARBA" id="ARBA00022741"/>
    </source>
</evidence>
<dbReference type="SUPFAM" id="SSF55681">
    <property type="entry name" value="Class II aaRS and biotin synthetases"/>
    <property type="match status" value="1"/>
</dbReference>
<evidence type="ECO:0000313" key="14">
    <source>
        <dbReference type="Proteomes" id="UP000176339"/>
    </source>
</evidence>
<organism evidence="13 14">
    <name type="scientific">Candidatus Doudnabacteria bacterium RIFCSPHIGHO2_01_FULL_49_9</name>
    <dbReference type="NCBI Taxonomy" id="1817827"/>
    <lineage>
        <taxon>Bacteria</taxon>
        <taxon>Candidatus Doudnaibacteriota</taxon>
    </lineage>
</organism>
<evidence type="ECO:0000256" key="1">
    <source>
        <dbReference type="ARBA" id="ARBA00008226"/>
    </source>
</evidence>
<dbReference type="SUPFAM" id="SSF54991">
    <property type="entry name" value="Anticodon-binding domain of PheRS"/>
    <property type="match status" value="1"/>
</dbReference>
<dbReference type="EC" id="6.1.1.20" evidence="2"/>
<keyword evidence="3" id="KW-0436">Ligase</keyword>
<keyword evidence="6" id="KW-0648">Protein biosynthesis</keyword>
<protein>
    <recommendedName>
        <fullName evidence="2">phenylalanine--tRNA ligase</fullName>
        <ecNumber evidence="2">6.1.1.20</ecNumber>
    </recommendedName>
    <alternativeName>
        <fullName evidence="9">Phenylalanyl-tRNA synthetase</fullName>
    </alternativeName>
</protein>
<dbReference type="SMART" id="SM00896">
    <property type="entry name" value="FDX-ACB"/>
    <property type="match status" value="1"/>
</dbReference>
<dbReference type="GO" id="GO:0005524">
    <property type="term" value="F:ATP binding"/>
    <property type="evidence" value="ECO:0007669"/>
    <property type="project" value="UniProtKB-KW"/>
</dbReference>
<evidence type="ECO:0000256" key="2">
    <source>
        <dbReference type="ARBA" id="ARBA00012814"/>
    </source>
</evidence>
<dbReference type="GO" id="GO:0006432">
    <property type="term" value="P:phenylalanyl-tRNA aminoacylation"/>
    <property type="evidence" value="ECO:0007669"/>
    <property type="project" value="TreeGrafter"/>
</dbReference>
<keyword evidence="5" id="KW-0067">ATP-binding</keyword>
<reference evidence="13 14" key="1">
    <citation type="journal article" date="2016" name="Nat. Commun.">
        <title>Thousands of microbial genomes shed light on interconnected biogeochemical processes in an aquifer system.</title>
        <authorList>
            <person name="Anantharaman K."/>
            <person name="Brown C.T."/>
            <person name="Hug L.A."/>
            <person name="Sharon I."/>
            <person name="Castelle C.J."/>
            <person name="Probst A.J."/>
            <person name="Thomas B.C."/>
            <person name="Singh A."/>
            <person name="Wilkins M.J."/>
            <person name="Karaoz U."/>
            <person name="Brodie E.L."/>
            <person name="Williams K.H."/>
            <person name="Hubbard S.S."/>
            <person name="Banfield J.F."/>
        </authorList>
    </citation>
    <scope>NUCLEOTIDE SEQUENCE [LARGE SCALE GENOMIC DNA]</scope>
</reference>
<keyword evidence="4" id="KW-0547">Nucleotide-binding</keyword>
<dbReference type="GO" id="GO:0000049">
    <property type="term" value="F:tRNA binding"/>
    <property type="evidence" value="ECO:0007669"/>
    <property type="project" value="InterPro"/>
</dbReference>
<dbReference type="Gene3D" id="3.30.930.10">
    <property type="entry name" value="Bira Bifunctional Protein, Domain 2"/>
    <property type="match status" value="1"/>
</dbReference>
<dbReference type="InterPro" id="IPR006195">
    <property type="entry name" value="aa-tRNA-synth_II"/>
</dbReference>
<evidence type="ECO:0000256" key="5">
    <source>
        <dbReference type="ARBA" id="ARBA00022840"/>
    </source>
</evidence>
<proteinExistence type="inferred from homology"/>
<dbReference type="GO" id="GO:0005737">
    <property type="term" value="C:cytoplasm"/>
    <property type="evidence" value="ECO:0007669"/>
    <property type="project" value="TreeGrafter"/>
</dbReference>
<keyword evidence="7" id="KW-0809">Transit peptide</keyword>
<evidence type="ECO:0000256" key="10">
    <source>
        <dbReference type="ARBA" id="ARBA00049255"/>
    </source>
</evidence>
<dbReference type="AlphaFoldDB" id="A0A1F5P372"/>
<evidence type="ECO:0000313" key="13">
    <source>
        <dbReference type="EMBL" id="OGE84080.1"/>
    </source>
</evidence>
<dbReference type="Proteomes" id="UP000176339">
    <property type="component" value="Unassembled WGS sequence"/>
</dbReference>
<comment type="catalytic activity">
    <reaction evidence="10">
        <text>tRNA(Phe) + L-phenylalanine + ATP = L-phenylalanyl-tRNA(Phe) + AMP + diphosphate + H(+)</text>
        <dbReference type="Rhea" id="RHEA:19413"/>
        <dbReference type="Rhea" id="RHEA-COMP:9668"/>
        <dbReference type="Rhea" id="RHEA-COMP:9699"/>
        <dbReference type="ChEBI" id="CHEBI:15378"/>
        <dbReference type="ChEBI" id="CHEBI:30616"/>
        <dbReference type="ChEBI" id="CHEBI:33019"/>
        <dbReference type="ChEBI" id="CHEBI:58095"/>
        <dbReference type="ChEBI" id="CHEBI:78442"/>
        <dbReference type="ChEBI" id="CHEBI:78531"/>
        <dbReference type="ChEBI" id="CHEBI:456215"/>
        <dbReference type="EC" id="6.1.1.20"/>
    </reaction>
</comment>
<evidence type="ECO:0000256" key="9">
    <source>
        <dbReference type="ARBA" id="ARBA00031194"/>
    </source>
</evidence>
<dbReference type="GO" id="GO:0004826">
    <property type="term" value="F:phenylalanine-tRNA ligase activity"/>
    <property type="evidence" value="ECO:0007669"/>
    <property type="project" value="UniProtKB-EC"/>
</dbReference>
<dbReference type="Gene3D" id="3.30.70.380">
    <property type="entry name" value="Ferrodoxin-fold anticodon-binding domain"/>
    <property type="match status" value="1"/>
</dbReference>
<keyword evidence="8" id="KW-0030">Aminoacyl-tRNA synthetase</keyword>
<evidence type="ECO:0000259" key="12">
    <source>
        <dbReference type="PROSITE" id="PS51447"/>
    </source>
</evidence>
<dbReference type="PANTHER" id="PTHR11538">
    <property type="entry name" value="PHENYLALANYL-TRNA SYNTHETASE"/>
    <property type="match status" value="1"/>
</dbReference>
<feature type="domain" description="FDX-ACB" evidence="12">
    <location>
        <begin position="285"/>
        <end position="379"/>
    </location>
</feature>
<dbReference type="Pfam" id="PF01409">
    <property type="entry name" value="tRNA-synt_2d"/>
    <property type="match status" value="1"/>
</dbReference>
<dbReference type="PANTHER" id="PTHR11538:SF41">
    <property type="entry name" value="PHENYLALANINE--TRNA LIGASE, MITOCHONDRIAL"/>
    <property type="match status" value="1"/>
</dbReference>
<evidence type="ECO:0000256" key="3">
    <source>
        <dbReference type="ARBA" id="ARBA00022598"/>
    </source>
</evidence>
<sequence length="379" mass="44185">MSDIVIKSDEQQRLRDALESRNDVESMRVKRYLNMPDLSRTDGSPIHEIVKRVLADSSFKDFDVIEVPEIVPTDVSFELFDFPSDHPARSTSDTYYIDENHILRTHNTVMWYYYLRDEGVKNRMAAGESVGAFCYGKVYRKDELDRQHLNVFHQMDAWYLTPRDKKEITIDDLKAALTSFAQAIFGSDIPIRFNPDQFPYTHPSLEMEINKNNRWLEVVGAGIVKGSVLEKFGVDSSKWNGWAFGPGLERFAMISMDLPDIRLLWSDDPRVKNQLKLGNKYKEVSPYPPITRDISFIVDNQFVPNDYFDLIRDIGGDIVEQVELLDKFEDENKFGPGRTSYTYRVVYRSPERTLTLTEIEPLQKKLYEQTRLQYNAELR</sequence>
<dbReference type="InterPro" id="IPR005121">
    <property type="entry name" value="Fdx_antiC-bd"/>
</dbReference>
<evidence type="ECO:0000259" key="11">
    <source>
        <dbReference type="PROSITE" id="PS50862"/>
    </source>
</evidence>
<dbReference type="Pfam" id="PF03147">
    <property type="entry name" value="FDX-ACB"/>
    <property type="match status" value="1"/>
</dbReference>
<accession>A0A1F5P372</accession>
<name>A0A1F5P372_9BACT</name>
<dbReference type="PROSITE" id="PS50862">
    <property type="entry name" value="AA_TRNA_LIGASE_II"/>
    <property type="match status" value="1"/>
</dbReference>
<dbReference type="PROSITE" id="PS51447">
    <property type="entry name" value="FDX_ACB"/>
    <property type="match status" value="1"/>
</dbReference>
<evidence type="ECO:0000256" key="7">
    <source>
        <dbReference type="ARBA" id="ARBA00022946"/>
    </source>
</evidence>
<comment type="similarity">
    <text evidence="1">Belongs to the class-II aminoacyl-tRNA synthetase family.</text>
</comment>
<dbReference type="InterPro" id="IPR002319">
    <property type="entry name" value="Phenylalanyl-tRNA_Synthase"/>
</dbReference>
<gene>
    <name evidence="13" type="ORF">A2846_03180</name>
</gene>
<dbReference type="InterPro" id="IPR045864">
    <property type="entry name" value="aa-tRNA-synth_II/BPL/LPL"/>
</dbReference>
<dbReference type="InterPro" id="IPR036690">
    <property type="entry name" value="Fdx_antiC-bd_sf"/>
</dbReference>
<dbReference type="EMBL" id="MFEN01000028">
    <property type="protein sequence ID" value="OGE84080.1"/>
    <property type="molecule type" value="Genomic_DNA"/>
</dbReference>
<evidence type="ECO:0000256" key="6">
    <source>
        <dbReference type="ARBA" id="ARBA00022917"/>
    </source>
</evidence>
<comment type="caution">
    <text evidence="13">The sequence shown here is derived from an EMBL/GenBank/DDBJ whole genome shotgun (WGS) entry which is preliminary data.</text>
</comment>
<evidence type="ECO:0000256" key="8">
    <source>
        <dbReference type="ARBA" id="ARBA00023146"/>
    </source>
</evidence>